<gene>
    <name evidence="1" type="ORF">QR680_015047</name>
</gene>
<keyword evidence="2" id="KW-1185">Reference proteome</keyword>
<organism evidence="1 2">
    <name type="scientific">Steinernema hermaphroditum</name>
    <dbReference type="NCBI Taxonomy" id="289476"/>
    <lineage>
        <taxon>Eukaryota</taxon>
        <taxon>Metazoa</taxon>
        <taxon>Ecdysozoa</taxon>
        <taxon>Nematoda</taxon>
        <taxon>Chromadorea</taxon>
        <taxon>Rhabditida</taxon>
        <taxon>Tylenchina</taxon>
        <taxon>Panagrolaimomorpha</taxon>
        <taxon>Strongyloidoidea</taxon>
        <taxon>Steinernematidae</taxon>
        <taxon>Steinernema</taxon>
    </lineage>
</organism>
<accession>A0AA39M5A1</accession>
<reference evidence="1" key="1">
    <citation type="submission" date="2023-06" db="EMBL/GenBank/DDBJ databases">
        <title>Genomic analysis of the entomopathogenic nematode Steinernema hermaphroditum.</title>
        <authorList>
            <person name="Schwarz E.M."/>
            <person name="Heppert J.K."/>
            <person name="Baniya A."/>
            <person name="Schwartz H.T."/>
            <person name="Tan C.-H."/>
            <person name="Antoshechkin I."/>
            <person name="Sternberg P.W."/>
            <person name="Goodrich-Blair H."/>
            <person name="Dillman A.R."/>
        </authorList>
    </citation>
    <scope>NUCLEOTIDE SEQUENCE</scope>
    <source>
        <strain evidence="1">PS9179</strain>
        <tissue evidence="1">Whole animal</tissue>
    </source>
</reference>
<protein>
    <submittedName>
        <fullName evidence="1">Uncharacterized protein</fullName>
    </submittedName>
</protein>
<evidence type="ECO:0000313" key="2">
    <source>
        <dbReference type="Proteomes" id="UP001175271"/>
    </source>
</evidence>
<dbReference type="EMBL" id="JAUCMV010000002">
    <property type="protein sequence ID" value="KAK0421070.1"/>
    <property type="molecule type" value="Genomic_DNA"/>
</dbReference>
<name>A0AA39M5A1_9BILA</name>
<comment type="caution">
    <text evidence="1">The sequence shown here is derived from an EMBL/GenBank/DDBJ whole genome shotgun (WGS) entry which is preliminary data.</text>
</comment>
<dbReference type="Proteomes" id="UP001175271">
    <property type="component" value="Unassembled WGS sequence"/>
</dbReference>
<proteinExistence type="predicted"/>
<evidence type="ECO:0000313" key="1">
    <source>
        <dbReference type="EMBL" id="KAK0421070.1"/>
    </source>
</evidence>
<sequence>MNTVLAEGKELNLVQNQTPDAEEDADDKEVTLKQLDDIAFGESANADMVPDSSSACSAPSCGTIKKMRTKAADDLRQVLHNH</sequence>
<dbReference type="AlphaFoldDB" id="A0AA39M5A1"/>